<gene>
    <name evidence="1" type="ORF">Tci_904174</name>
</gene>
<evidence type="ECO:0000313" key="1">
    <source>
        <dbReference type="EMBL" id="GFD32205.1"/>
    </source>
</evidence>
<reference evidence="1" key="1">
    <citation type="journal article" date="2019" name="Sci. Rep.">
        <title>Draft genome of Tanacetum cinerariifolium, the natural source of mosquito coil.</title>
        <authorList>
            <person name="Yamashiro T."/>
            <person name="Shiraishi A."/>
            <person name="Satake H."/>
            <person name="Nakayama K."/>
        </authorList>
    </citation>
    <scope>NUCLEOTIDE SEQUENCE</scope>
</reference>
<feature type="non-terminal residue" evidence="1">
    <location>
        <position position="1"/>
    </location>
</feature>
<comment type="caution">
    <text evidence="1">The sequence shown here is derived from an EMBL/GenBank/DDBJ whole genome shotgun (WGS) entry which is preliminary data.</text>
</comment>
<name>A0A699VA19_TANCI</name>
<sequence>ETVFELTPDVIAQVVKLSNAIPANVSLVEVSRDFSGKRLIYFPDATTASGIPSELVSEIISAATAKLAAESEVEVIQRFTGVTASALKGSTIAPLMLKAKQQLEGLKTALNKPAPHSIEEVRKLIVSKLPSFVYYSNYGNLDSEIYLP</sequence>
<dbReference type="AlphaFoldDB" id="A0A699VA19"/>
<accession>A0A699VA19</accession>
<organism evidence="1">
    <name type="scientific">Tanacetum cinerariifolium</name>
    <name type="common">Dalmatian daisy</name>
    <name type="synonym">Chrysanthemum cinerariifolium</name>
    <dbReference type="NCBI Taxonomy" id="118510"/>
    <lineage>
        <taxon>Eukaryota</taxon>
        <taxon>Viridiplantae</taxon>
        <taxon>Streptophyta</taxon>
        <taxon>Embryophyta</taxon>
        <taxon>Tracheophyta</taxon>
        <taxon>Spermatophyta</taxon>
        <taxon>Magnoliopsida</taxon>
        <taxon>eudicotyledons</taxon>
        <taxon>Gunneridae</taxon>
        <taxon>Pentapetalae</taxon>
        <taxon>asterids</taxon>
        <taxon>campanulids</taxon>
        <taxon>Asterales</taxon>
        <taxon>Asteraceae</taxon>
        <taxon>Asteroideae</taxon>
        <taxon>Anthemideae</taxon>
        <taxon>Anthemidinae</taxon>
        <taxon>Tanacetum</taxon>
    </lineage>
</organism>
<feature type="non-terminal residue" evidence="1">
    <location>
        <position position="148"/>
    </location>
</feature>
<protein>
    <submittedName>
        <fullName evidence="1">Uncharacterized protein</fullName>
    </submittedName>
</protein>
<dbReference type="EMBL" id="BKCJ011421882">
    <property type="protein sequence ID" value="GFD32205.1"/>
    <property type="molecule type" value="Genomic_DNA"/>
</dbReference>
<proteinExistence type="predicted"/>